<feature type="compositionally biased region" description="Low complexity" evidence="1">
    <location>
        <begin position="350"/>
        <end position="371"/>
    </location>
</feature>
<proteinExistence type="predicted"/>
<evidence type="ECO:0000313" key="2">
    <source>
        <dbReference type="EMBL" id="OAL64515.1"/>
    </source>
</evidence>
<name>A0A178EXQ5_TRIRU</name>
<gene>
    <name evidence="2" type="ORF">A7C99_3949</name>
</gene>
<feature type="compositionally biased region" description="Polar residues" evidence="1">
    <location>
        <begin position="335"/>
        <end position="349"/>
    </location>
</feature>
<dbReference type="AlphaFoldDB" id="A0A178EXQ5"/>
<dbReference type="EMBL" id="LHPM01000015">
    <property type="protein sequence ID" value="OAL64515.1"/>
    <property type="molecule type" value="Genomic_DNA"/>
</dbReference>
<reference evidence="2 3" key="1">
    <citation type="submission" date="2016-05" db="EMBL/GenBank/DDBJ databases">
        <title>Genome sequencing of Trichophyton rubrum CMCC(F)T1i isolated from hair.</title>
        <authorList>
            <person name="Zhan P."/>
            <person name="Tao Y."/>
            <person name="Liu W."/>
        </authorList>
    </citation>
    <scope>NUCLEOTIDE SEQUENCE [LARGE SCALE GENOMIC DNA]</scope>
    <source>
        <strain evidence="3">CMCC(F)T1i</strain>
    </source>
</reference>
<dbReference type="VEuPathDB" id="FungiDB:TERG_04881"/>
<dbReference type="Proteomes" id="UP000243015">
    <property type="component" value="Unassembled WGS sequence"/>
</dbReference>
<feature type="region of interest" description="Disordered" evidence="1">
    <location>
        <begin position="270"/>
        <end position="393"/>
    </location>
</feature>
<protein>
    <submittedName>
        <fullName evidence="2">Uncharacterized protein</fullName>
    </submittedName>
</protein>
<feature type="compositionally biased region" description="Basic and acidic residues" evidence="1">
    <location>
        <begin position="292"/>
        <end position="309"/>
    </location>
</feature>
<evidence type="ECO:0000313" key="3">
    <source>
        <dbReference type="Proteomes" id="UP000243015"/>
    </source>
</evidence>
<evidence type="ECO:0000256" key="1">
    <source>
        <dbReference type="SAM" id="MobiDB-lite"/>
    </source>
</evidence>
<sequence length="460" mass="50011">MPYSQTPLDSGMLYTRTFCRGHVGAVSIGIRILVTLICSPLLRTLRFVPPSVSEGLAALTPDWAMAREFTPDSEFAALETPRVPNKLQSLTALGRFEFEAGKGNEGTKILMVEWEDDDLSRSSTGSWQVSWDGKQTVLPAHDQATDHIRRCYFMLPPHATIPPTVTLTYEPPPSSASTVKKSESIQIHPLPAIYPPELGATARTAGKKGVLHTIWAKKRLQVLEKEIMEESQYNAEGIALHMAIEEKEWIEANFGVVVKGLPPLVTTNVLSNLNAPPLSPTTPVSPTGGNRLAEKLKGLRLGTSEKDLTRIPMGNLASDPQLHPLSPDEPDMAISSFSSFHTGNTPVNASTPSLQTLQQPQPSNLSSQPQTHRIGRQPVAHAPPDSIRRQQEQDSGFASLNMQPIGDNGVLNNEVNTASSADVQDGLFAKALSPRSPDIPKSPFSFSTEETLPYAKQLNA</sequence>
<accession>A0A178EXQ5</accession>
<comment type="caution">
    <text evidence="2">The sequence shown here is derived from an EMBL/GenBank/DDBJ whole genome shotgun (WGS) entry which is preliminary data.</text>
</comment>
<organism evidence="2 3">
    <name type="scientific">Trichophyton rubrum</name>
    <name type="common">Athlete's foot fungus</name>
    <name type="synonym">Epidermophyton rubrum</name>
    <dbReference type="NCBI Taxonomy" id="5551"/>
    <lineage>
        <taxon>Eukaryota</taxon>
        <taxon>Fungi</taxon>
        <taxon>Dikarya</taxon>
        <taxon>Ascomycota</taxon>
        <taxon>Pezizomycotina</taxon>
        <taxon>Eurotiomycetes</taxon>
        <taxon>Eurotiomycetidae</taxon>
        <taxon>Onygenales</taxon>
        <taxon>Arthrodermataceae</taxon>
        <taxon>Trichophyton</taxon>
    </lineage>
</organism>